<keyword evidence="5" id="KW-0677">Repeat</keyword>
<evidence type="ECO:0000256" key="12">
    <source>
        <dbReference type="SAM" id="Phobius"/>
    </source>
</evidence>
<dbReference type="AlphaFoldDB" id="A0AAV7C302"/>
<feature type="domain" description="Cadherin" evidence="13">
    <location>
        <begin position="442"/>
        <end position="535"/>
    </location>
</feature>
<comment type="subcellular location">
    <subcellularLocation>
        <location evidence="1">Cell membrane</location>
        <topology evidence="1">Single-pass type I membrane protein</topology>
    </subcellularLocation>
</comment>
<feature type="domain" description="Cadherin" evidence="13">
    <location>
        <begin position="208"/>
        <end position="312"/>
    </location>
</feature>
<dbReference type="SUPFAM" id="SSF49313">
    <property type="entry name" value="Cadherin-like"/>
    <property type="match status" value="5"/>
</dbReference>
<dbReference type="FunFam" id="2.60.40.60:FF:000004">
    <property type="entry name" value="Protocadherin 1 gamma 2"/>
    <property type="match status" value="1"/>
</dbReference>
<dbReference type="FunFam" id="2.60.40.60:FF:000001">
    <property type="entry name" value="Protocadherin alpha 2"/>
    <property type="match status" value="1"/>
</dbReference>
<evidence type="ECO:0000313" key="14">
    <source>
        <dbReference type="EMBL" id="KAG8579343.1"/>
    </source>
</evidence>
<protein>
    <recommendedName>
        <fullName evidence="13">Cadherin domain-containing protein</fullName>
    </recommendedName>
</protein>
<keyword evidence="10" id="KW-0325">Glycoprotein</keyword>
<dbReference type="FunFam" id="2.60.40.60:FF:000007">
    <property type="entry name" value="Protocadherin alpha 2"/>
    <property type="match status" value="1"/>
</dbReference>
<comment type="caution">
    <text evidence="14">The sequence shown here is derived from an EMBL/GenBank/DDBJ whole genome shotgun (WGS) entry which is preliminary data.</text>
</comment>
<dbReference type="CDD" id="cd11304">
    <property type="entry name" value="Cadherin_repeat"/>
    <property type="match status" value="5"/>
</dbReference>
<feature type="transmembrane region" description="Helical" evidence="12">
    <location>
        <begin position="549"/>
        <end position="571"/>
    </location>
</feature>
<name>A0AAV7C302_ENGPU</name>
<dbReference type="PRINTS" id="PR00205">
    <property type="entry name" value="CADHERIN"/>
</dbReference>
<dbReference type="InterPro" id="IPR032455">
    <property type="entry name" value="Cadherin_C"/>
</dbReference>
<keyword evidence="9 12" id="KW-0472">Membrane</keyword>
<dbReference type="InterPro" id="IPR020894">
    <property type="entry name" value="Cadherin_CS"/>
</dbReference>
<dbReference type="InterPro" id="IPR015919">
    <property type="entry name" value="Cadherin-like_sf"/>
</dbReference>
<dbReference type="FunFam" id="2.60.40.60:FF:000129">
    <property type="entry name" value="protocadherin alpha-C2 isoform X1"/>
    <property type="match status" value="1"/>
</dbReference>
<accession>A0AAV7C302</accession>
<feature type="domain" description="Cadherin" evidence="13">
    <location>
        <begin position="313"/>
        <end position="422"/>
    </location>
</feature>
<sequence>MELTSPGTRFSLQNAEDPDIGVNTIQSYKLSDNQYFILKEKISNDGSRSPELVLEKPLDREAQNVHKILLTALDGGNPVRSGTAIIKIIVTDANDNFPIFTHEVYKVNINEDTPINTTIITVNATDRDEGVNAQISYSFSKTSGNVHHTGMFSINPISGEVKTNKPLDFEAVMNYELSIQAKDGGDLISHCKLLIEVIDVNDNAPEISLTSLSSPVPEDSPPGTVIALIRVHDQDSGANGEVDCKLTEEIIFNLVLTSESYYRIVTAIFLDREKVYTYNITILAKDRGSPSLSNRKSITLVVSDINDNPPLFMKSTYNTYLPENNLPGSSIYKIQASDPDTGDNAKIIYTILNTMEEDLPISSYLSMNIETGDLYAQRSFDYEKHKEFVIQVTARDNGSPSLSSNATLIIHIVDQNDNVPKILYPSVDNAGSAMFEMVPFASEPGSLITKVIAVDMDSGHNSWLSYDFMPILDSPYFTINQQTGEIRTLRMFQEKDTLNHKIVVVVRDNGFPSLSATVTVSLVIADNFQQVIPKFSNEINEDTQSNLQLYLVISLALISLLFIITVLLVIISKCKEPKPAPDFGTLGTTLYPPIDPRILSWYSDGSLPLPNSYNVCVALDSCENDFTYVNSTQEVPVENLIDADDSGLENKSLEDSSNSFMQ</sequence>
<evidence type="ECO:0000256" key="9">
    <source>
        <dbReference type="ARBA" id="ARBA00023136"/>
    </source>
</evidence>
<dbReference type="InterPro" id="IPR050174">
    <property type="entry name" value="Protocadherin/Cadherin-CA"/>
</dbReference>
<evidence type="ECO:0000256" key="6">
    <source>
        <dbReference type="ARBA" id="ARBA00022837"/>
    </source>
</evidence>
<gene>
    <name evidence="14" type="ORF">GDO81_010828</name>
</gene>
<keyword evidence="6 11" id="KW-0106">Calcium</keyword>
<dbReference type="FunFam" id="2.60.40.60:FF:000002">
    <property type="entry name" value="Protocadherin alpha 2"/>
    <property type="match status" value="1"/>
</dbReference>
<evidence type="ECO:0000256" key="8">
    <source>
        <dbReference type="ARBA" id="ARBA00022989"/>
    </source>
</evidence>
<feature type="domain" description="Cadherin" evidence="13">
    <location>
        <begin position="2"/>
        <end position="100"/>
    </location>
</feature>
<evidence type="ECO:0000256" key="1">
    <source>
        <dbReference type="ARBA" id="ARBA00004251"/>
    </source>
</evidence>
<keyword evidence="7" id="KW-0130">Cell adhesion</keyword>
<dbReference type="GO" id="GO:0007156">
    <property type="term" value="P:homophilic cell adhesion via plasma membrane adhesion molecules"/>
    <property type="evidence" value="ECO:0007669"/>
    <property type="project" value="InterPro"/>
</dbReference>
<proteinExistence type="predicted"/>
<feature type="domain" description="Cadherin" evidence="13">
    <location>
        <begin position="101"/>
        <end position="207"/>
    </location>
</feature>
<evidence type="ECO:0000256" key="11">
    <source>
        <dbReference type="PROSITE-ProRule" id="PRU00043"/>
    </source>
</evidence>
<evidence type="ECO:0000259" key="13">
    <source>
        <dbReference type="PROSITE" id="PS50268"/>
    </source>
</evidence>
<keyword evidence="8 12" id="KW-1133">Transmembrane helix</keyword>
<dbReference type="Gene3D" id="2.60.40.60">
    <property type="entry name" value="Cadherins"/>
    <property type="match status" value="5"/>
</dbReference>
<dbReference type="EMBL" id="WNYA01000004">
    <property type="protein sequence ID" value="KAG8579343.1"/>
    <property type="molecule type" value="Genomic_DNA"/>
</dbReference>
<dbReference type="PANTHER" id="PTHR24028:SF73">
    <property type="entry name" value="PROTOCADHERIN GAMMA-B3-RELATED"/>
    <property type="match status" value="1"/>
</dbReference>
<feature type="non-terminal residue" evidence="14">
    <location>
        <position position="662"/>
    </location>
</feature>
<dbReference type="GO" id="GO:0005509">
    <property type="term" value="F:calcium ion binding"/>
    <property type="evidence" value="ECO:0007669"/>
    <property type="project" value="UniProtKB-UniRule"/>
</dbReference>
<evidence type="ECO:0000256" key="7">
    <source>
        <dbReference type="ARBA" id="ARBA00022889"/>
    </source>
</evidence>
<dbReference type="InterPro" id="IPR002126">
    <property type="entry name" value="Cadherin-like_dom"/>
</dbReference>
<reference evidence="14" key="1">
    <citation type="thesis" date="2020" institute="ProQuest LLC" country="789 East Eisenhower Parkway, Ann Arbor, MI, USA">
        <title>Comparative Genomics and Chromosome Evolution.</title>
        <authorList>
            <person name="Mudd A.B."/>
        </authorList>
    </citation>
    <scope>NUCLEOTIDE SEQUENCE</scope>
    <source>
        <strain evidence="14">237g6f4</strain>
        <tissue evidence="14">Blood</tissue>
    </source>
</reference>
<dbReference type="GO" id="GO:0005886">
    <property type="term" value="C:plasma membrane"/>
    <property type="evidence" value="ECO:0007669"/>
    <property type="project" value="UniProtKB-SubCell"/>
</dbReference>
<keyword evidence="3 12" id="KW-0812">Transmembrane</keyword>
<evidence type="ECO:0000256" key="4">
    <source>
        <dbReference type="ARBA" id="ARBA00022729"/>
    </source>
</evidence>
<dbReference type="PROSITE" id="PS50268">
    <property type="entry name" value="CADHERIN_2"/>
    <property type="match status" value="5"/>
</dbReference>
<dbReference type="SMART" id="SM00112">
    <property type="entry name" value="CA"/>
    <property type="match status" value="5"/>
</dbReference>
<keyword evidence="2" id="KW-1003">Cell membrane</keyword>
<evidence type="ECO:0000256" key="3">
    <source>
        <dbReference type="ARBA" id="ARBA00022692"/>
    </source>
</evidence>
<dbReference type="PANTHER" id="PTHR24028">
    <property type="entry name" value="CADHERIN-87A"/>
    <property type="match status" value="1"/>
</dbReference>
<organism evidence="14 15">
    <name type="scientific">Engystomops pustulosus</name>
    <name type="common">Tungara frog</name>
    <name type="synonym">Physalaemus pustulosus</name>
    <dbReference type="NCBI Taxonomy" id="76066"/>
    <lineage>
        <taxon>Eukaryota</taxon>
        <taxon>Metazoa</taxon>
        <taxon>Chordata</taxon>
        <taxon>Craniata</taxon>
        <taxon>Vertebrata</taxon>
        <taxon>Euteleostomi</taxon>
        <taxon>Amphibia</taxon>
        <taxon>Batrachia</taxon>
        <taxon>Anura</taxon>
        <taxon>Neobatrachia</taxon>
        <taxon>Hyloidea</taxon>
        <taxon>Leptodactylidae</taxon>
        <taxon>Leiuperinae</taxon>
        <taxon>Engystomops</taxon>
    </lineage>
</organism>
<dbReference type="Pfam" id="PF16492">
    <property type="entry name" value="Cadherin_C_2"/>
    <property type="match status" value="1"/>
</dbReference>
<keyword evidence="15" id="KW-1185">Reference proteome</keyword>
<evidence type="ECO:0000256" key="5">
    <source>
        <dbReference type="ARBA" id="ARBA00022737"/>
    </source>
</evidence>
<dbReference type="Pfam" id="PF00028">
    <property type="entry name" value="Cadherin"/>
    <property type="match status" value="5"/>
</dbReference>
<keyword evidence="4" id="KW-0732">Signal</keyword>
<dbReference type="PROSITE" id="PS00232">
    <property type="entry name" value="CADHERIN_1"/>
    <property type="match status" value="3"/>
</dbReference>
<dbReference type="Proteomes" id="UP000824782">
    <property type="component" value="Unassembled WGS sequence"/>
</dbReference>
<evidence type="ECO:0000256" key="10">
    <source>
        <dbReference type="ARBA" id="ARBA00023180"/>
    </source>
</evidence>
<evidence type="ECO:0000313" key="15">
    <source>
        <dbReference type="Proteomes" id="UP000824782"/>
    </source>
</evidence>
<evidence type="ECO:0000256" key="2">
    <source>
        <dbReference type="ARBA" id="ARBA00022475"/>
    </source>
</evidence>